<evidence type="ECO:0000259" key="7">
    <source>
        <dbReference type="Pfam" id="PF00673"/>
    </source>
</evidence>
<evidence type="ECO:0000313" key="9">
    <source>
        <dbReference type="Proteomes" id="UP000003934"/>
    </source>
</evidence>
<dbReference type="InterPro" id="IPR031309">
    <property type="entry name" value="Ribosomal_uL5_C"/>
</dbReference>
<proteinExistence type="inferred from homology"/>
<comment type="similarity">
    <text evidence="1 5">Belongs to the universal ribosomal protein uL5 family.</text>
</comment>
<dbReference type="SUPFAM" id="SSF55282">
    <property type="entry name" value="RL5-like"/>
    <property type="match status" value="1"/>
</dbReference>
<dbReference type="STRING" id="1202538.A353_0186"/>
<reference evidence="8 9" key="1">
    <citation type="journal article" date="2012" name="Mol. Biol. Evol.">
        <title>Genome reduction and co-evolution between the primary and secondary bacterial symbionts of psyllids.</title>
        <authorList>
            <person name="Sloan D.B."/>
            <person name="Moran N.A."/>
        </authorList>
    </citation>
    <scope>NUCLEOTIDE SEQUENCE [LARGE SCALE GENOMIC DNA]</scope>
    <source>
        <strain evidence="8 9">HC</strain>
    </source>
</reference>
<name>J3YQ66_CARRU</name>
<dbReference type="KEGG" id="crh:A353_0186"/>
<evidence type="ECO:0000256" key="4">
    <source>
        <dbReference type="ARBA" id="ARBA00035461"/>
    </source>
</evidence>
<sequence length="165" mass="19504">MKLYKNKINLFLKKNNYFDVNLKKIIIHSGLAKNNNNKNYLKNAFDTIKFISGQKPIFSKIKKSISNFKSKIGEIGGVYTTLRKTKMWDFYHKLISIVIPRIKEFKGFNIKSLDRFGNFNLGIKDVNVFPDYLNDFKIGININLIIKNLYKNYKEFYEIINFPIK</sequence>
<dbReference type="AlphaFoldDB" id="J3YQ66"/>
<dbReference type="InterPro" id="IPR031310">
    <property type="entry name" value="Ribosomal_uL5_N"/>
</dbReference>
<dbReference type="HOGENOM" id="CLU_061015_2_1_6"/>
<dbReference type="GO" id="GO:1990904">
    <property type="term" value="C:ribonucleoprotein complex"/>
    <property type="evidence" value="ECO:0007669"/>
    <property type="project" value="UniProtKB-KW"/>
</dbReference>
<dbReference type="Pfam" id="PF00281">
    <property type="entry name" value="Ribosomal_L5"/>
    <property type="match status" value="1"/>
</dbReference>
<dbReference type="GeneID" id="67454710"/>
<dbReference type="InterPro" id="IPR022803">
    <property type="entry name" value="Ribosomal_uL5_dom_sf"/>
</dbReference>
<dbReference type="EMBL" id="CP003543">
    <property type="protein sequence ID" value="AFP84013.1"/>
    <property type="molecule type" value="Genomic_DNA"/>
</dbReference>
<keyword evidence="9" id="KW-1185">Reference proteome</keyword>
<dbReference type="InterPro" id="IPR002132">
    <property type="entry name" value="Ribosomal_uL5"/>
</dbReference>
<keyword evidence="2 5" id="KW-0689">Ribosomal protein</keyword>
<evidence type="ECO:0000256" key="5">
    <source>
        <dbReference type="RuleBase" id="RU003930"/>
    </source>
</evidence>
<gene>
    <name evidence="8" type="primary">rplE</name>
    <name evidence="8" type="ORF">A353_0186</name>
</gene>
<dbReference type="GO" id="GO:0003735">
    <property type="term" value="F:structural constituent of ribosome"/>
    <property type="evidence" value="ECO:0007669"/>
    <property type="project" value="InterPro"/>
</dbReference>
<dbReference type="OrthoDB" id="9806626at2"/>
<evidence type="ECO:0000259" key="6">
    <source>
        <dbReference type="Pfam" id="PF00281"/>
    </source>
</evidence>
<organism evidence="8 9">
    <name type="scientific">Candidatus Carsonella ruddii HC isolate Thao2000</name>
    <dbReference type="NCBI Taxonomy" id="1202538"/>
    <lineage>
        <taxon>Bacteria</taxon>
        <taxon>Pseudomonadati</taxon>
        <taxon>Pseudomonadota</taxon>
        <taxon>Gammaproteobacteria</taxon>
        <taxon>Oceanospirillales</taxon>
        <taxon>Halomonadaceae</taxon>
        <taxon>Zymobacter group</taxon>
        <taxon>Candidatus Carsonella</taxon>
    </lineage>
</organism>
<dbReference type="Pfam" id="PF00673">
    <property type="entry name" value="Ribosomal_L5_C"/>
    <property type="match status" value="1"/>
</dbReference>
<dbReference type="GO" id="GO:0005840">
    <property type="term" value="C:ribosome"/>
    <property type="evidence" value="ECO:0007669"/>
    <property type="project" value="UniProtKB-KW"/>
</dbReference>
<protein>
    <recommendedName>
        <fullName evidence="4">50S ribosomal protein L5</fullName>
    </recommendedName>
</protein>
<dbReference type="RefSeq" id="WP_014887313.1">
    <property type="nucleotide sequence ID" value="NC_018416.1"/>
</dbReference>
<evidence type="ECO:0000256" key="3">
    <source>
        <dbReference type="ARBA" id="ARBA00023274"/>
    </source>
</evidence>
<feature type="domain" description="Large ribosomal subunit protein uL5 C-terminal" evidence="7">
    <location>
        <begin position="77"/>
        <end position="142"/>
    </location>
</feature>
<accession>J3YQ66</accession>
<evidence type="ECO:0000313" key="8">
    <source>
        <dbReference type="EMBL" id="AFP84013.1"/>
    </source>
</evidence>
<dbReference type="PANTHER" id="PTHR11994">
    <property type="entry name" value="60S RIBOSOMAL PROTEIN L11-RELATED"/>
    <property type="match status" value="1"/>
</dbReference>
<keyword evidence="3 5" id="KW-0687">Ribonucleoprotein</keyword>
<dbReference type="Proteomes" id="UP000003934">
    <property type="component" value="Chromosome"/>
</dbReference>
<evidence type="ECO:0000256" key="2">
    <source>
        <dbReference type="ARBA" id="ARBA00022980"/>
    </source>
</evidence>
<dbReference type="GO" id="GO:0006412">
    <property type="term" value="P:translation"/>
    <property type="evidence" value="ECO:0007669"/>
    <property type="project" value="InterPro"/>
</dbReference>
<dbReference type="PATRIC" id="fig|1202538.3.peg.158"/>
<evidence type="ECO:0000256" key="1">
    <source>
        <dbReference type="ARBA" id="ARBA00008553"/>
    </source>
</evidence>
<dbReference type="Gene3D" id="3.30.1440.10">
    <property type="match status" value="1"/>
</dbReference>
<feature type="domain" description="Large ribosomal subunit protein uL5 N-terminal" evidence="6">
    <location>
        <begin position="20"/>
        <end position="70"/>
    </location>
</feature>
<dbReference type="PIRSF" id="PIRSF002161">
    <property type="entry name" value="Ribosomal_L5"/>
    <property type="match status" value="1"/>
</dbReference>